<accession>A0ABS7FP08</accession>
<name>A0ABS7FP08_9ACTN</name>
<comment type="subcellular location">
    <subcellularLocation>
        <location evidence="1">Membrane</location>
        <topology evidence="1">Multi-pass membrane protein</topology>
    </subcellularLocation>
</comment>
<dbReference type="Pfam" id="PF13564">
    <property type="entry name" value="DoxX_2"/>
    <property type="match status" value="1"/>
</dbReference>
<dbReference type="InterPro" id="IPR032808">
    <property type="entry name" value="DoxX"/>
</dbReference>
<keyword evidence="3 5" id="KW-1133">Transmembrane helix</keyword>
<sequence>MTAIQTPAATSSTSAGTRVLWALQILVGLFLLIGSAIPKFVGQSDAVRVIAEIGWGQWLRYVTGFFEAAGAIGLMVPRLAGAAATGLIALMIGAAVVQVTVLGSVAGAAFPLALGVLFAVVAWRRRADTLALLRR</sequence>
<keyword evidence="7" id="KW-1185">Reference proteome</keyword>
<feature type="transmembrane region" description="Helical" evidence="5">
    <location>
        <begin position="88"/>
        <end position="121"/>
    </location>
</feature>
<proteinExistence type="predicted"/>
<dbReference type="EMBL" id="JAIBOA010000003">
    <property type="protein sequence ID" value="MBW8482113.1"/>
    <property type="molecule type" value="Genomic_DNA"/>
</dbReference>
<evidence type="ECO:0000256" key="2">
    <source>
        <dbReference type="ARBA" id="ARBA00022692"/>
    </source>
</evidence>
<comment type="caution">
    <text evidence="6">The sequence shown here is derived from an EMBL/GenBank/DDBJ whole genome shotgun (WGS) entry which is preliminary data.</text>
</comment>
<feature type="transmembrane region" description="Helical" evidence="5">
    <location>
        <begin position="19"/>
        <end position="37"/>
    </location>
</feature>
<evidence type="ECO:0000256" key="5">
    <source>
        <dbReference type="SAM" id="Phobius"/>
    </source>
</evidence>
<evidence type="ECO:0000256" key="3">
    <source>
        <dbReference type="ARBA" id="ARBA00022989"/>
    </source>
</evidence>
<evidence type="ECO:0000313" key="6">
    <source>
        <dbReference type="EMBL" id="MBW8482113.1"/>
    </source>
</evidence>
<evidence type="ECO:0000313" key="7">
    <source>
        <dbReference type="Proteomes" id="UP000774570"/>
    </source>
</evidence>
<evidence type="ECO:0000256" key="4">
    <source>
        <dbReference type="ARBA" id="ARBA00023136"/>
    </source>
</evidence>
<keyword evidence="4 5" id="KW-0472">Membrane</keyword>
<protein>
    <submittedName>
        <fullName evidence="6">DoxX family protein</fullName>
    </submittedName>
</protein>
<keyword evidence="2 5" id="KW-0812">Transmembrane</keyword>
<dbReference type="Proteomes" id="UP000774570">
    <property type="component" value="Unassembled WGS sequence"/>
</dbReference>
<evidence type="ECO:0000256" key="1">
    <source>
        <dbReference type="ARBA" id="ARBA00004141"/>
    </source>
</evidence>
<gene>
    <name evidence="6" type="ORF">K1Y72_07030</name>
</gene>
<reference evidence="6 7" key="1">
    <citation type="submission" date="2021-07" db="EMBL/GenBank/DDBJ databases">
        <title>Actinomadura sp. PM05-2 isolated from lichen.</title>
        <authorList>
            <person name="Somphong A."/>
            <person name="Phongsopitanun W."/>
            <person name="Tanasupawat S."/>
            <person name="Peongsungnone V."/>
        </authorList>
    </citation>
    <scope>NUCLEOTIDE SEQUENCE [LARGE SCALE GENOMIC DNA]</scope>
    <source>
        <strain evidence="6 7">PM05-2</strain>
    </source>
</reference>
<dbReference type="RefSeq" id="WP_220164375.1">
    <property type="nucleotide sequence ID" value="NZ_JAIBOA010000003.1"/>
</dbReference>
<organism evidence="6 7">
    <name type="scientific">Actinomadura parmotrematis</name>
    <dbReference type="NCBI Taxonomy" id="2864039"/>
    <lineage>
        <taxon>Bacteria</taxon>
        <taxon>Bacillati</taxon>
        <taxon>Actinomycetota</taxon>
        <taxon>Actinomycetes</taxon>
        <taxon>Streptosporangiales</taxon>
        <taxon>Thermomonosporaceae</taxon>
        <taxon>Actinomadura</taxon>
    </lineage>
</organism>